<dbReference type="InterPro" id="IPR008278">
    <property type="entry name" value="4-PPantetheinyl_Trfase_dom"/>
</dbReference>
<dbReference type="Pfam" id="PF01648">
    <property type="entry name" value="ACPS"/>
    <property type="match status" value="1"/>
</dbReference>
<organism evidence="3 4">
    <name type="scientific">Winogradskyella litorisediminis</name>
    <dbReference type="NCBI Taxonomy" id="1156618"/>
    <lineage>
        <taxon>Bacteria</taxon>
        <taxon>Pseudomonadati</taxon>
        <taxon>Bacteroidota</taxon>
        <taxon>Flavobacteriia</taxon>
        <taxon>Flavobacteriales</taxon>
        <taxon>Flavobacteriaceae</taxon>
        <taxon>Winogradskyella</taxon>
    </lineage>
</organism>
<keyword evidence="1 3" id="KW-0808">Transferase</keyword>
<proteinExistence type="predicted"/>
<dbReference type="RefSeq" id="WP_386128709.1">
    <property type="nucleotide sequence ID" value="NZ_JBHTJL010000009.1"/>
</dbReference>
<evidence type="ECO:0000313" key="4">
    <source>
        <dbReference type="Proteomes" id="UP001597013"/>
    </source>
</evidence>
<sequence length="186" mass="21896">MVGNDIVDIAQAQKDSNWQRPRFLDKLFTEKEQEFIKNSEDKTITVWQFWSMKEAAYKLYVQQNPSRFYAPKQFECVAHASIWKVNYKEFSCYLSTKKTTDYILSEARLIPHKITSEVLVFKDENLKSQRQVLRDKLSERIGKSDNISTNTIEFQKSEFGIPTVKFDSKRMNVSLTHHGRFGAFTF</sequence>
<keyword evidence="4" id="KW-1185">Reference proteome</keyword>
<dbReference type="EMBL" id="JBHTJL010000009">
    <property type="protein sequence ID" value="MFD1062652.1"/>
    <property type="molecule type" value="Genomic_DNA"/>
</dbReference>
<accession>A0ABW3N5D8</accession>
<dbReference type="Gene3D" id="3.90.470.20">
    <property type="entry name" value="4'-phosphopantetheinyl transferase domain"/>
    <property type="match status" value="1"/>
</dbReference>
<evidence type="ECO:0000313" key="3">
    <source>
        <dbReference type="EMBL" id="MFD1062652.1"/>
    </source>
</evidence>
<dbReference type="Proteomes" id="UP001597013">
    <property type="component" value="Unassembled WGS sequence"/>
</dbReference>
<comment type="caution">
    <text evidence="3">The sequence shown here is derived from an EMBL/GenBank/DDBJ whole genome shotgun (WGS) entry which is preliminary data.</text>
</comment>
<reference evidence="4" key="1">
    <citation type="journal article" date="2019" name="Int. J. Syst. Evol. Microbiol.">
        <title>The Global Catalogue of Microorganisms (GCM) 10K type strain sequencing project: providing services to taxonomists for standard genome sequencing and annotation.</title>
        <authorList>
            <consortium name="The Broad Institute Genomics Platform"/>
            <consortium name="The Broad Institute Genome Sequencing Center for Infectious Disease"/>
            <person name="Wu L."/>
            <person name="Ma J."/>
        </authorList>
    </citation>
    <scope>NUCLEOTIDE SEQUENCE [LARGE SCALE GENOMIC DNA]</scope>
    <source>
        <strain evidence="4">CCUG 62215</strain>
    </source>
</reference>
<evidence type="ECO:0000256" key="1">
    <source>
        <dbReference type="ARBA" id="ARBA00022679"/>
    </source>
</evidence>
<dbReference type="InterPro" id="IPR037143">
    <property type="entry name" value="4-PPantetheinyl_Trfase_dom_sf"/>
</dbReference>
<evidence type="ECO:0000259" key="2">
    <source>
        <dbReference type="Pfam" id="PF01648"/>
    </source>
</evidence>
<dbReference type="GO" id="GO:0016740">
    <property type="term" value="F:transferase activity"/>
    <property type="evidence" value="ECO:0007669"/>
    <property type="project" value="UniProtKB-KW"/>
</dbReference>
<protein>
    <submittedName>
        <fullName evidence="3">4'-phosphopantetheinyl transferase superfamily protein</fullName>
    </submittedName>
</protein>
<name>A0ABW3N5D8_9FLAO</name>
<feature type="domain" description="4'-phosphopantetheinyl transferase" evidence="2">
    <location>
        <begin position="2"/>
        <end position="78"/>
    </location>
</feature>
<gene>
    <name evidence="3" type="ORF">ACFQ1Q_05290</name>
</gene>
<dbReference type="SUPFAM" id="SSF56214">
    <property type="entry name" value="4'-phosphopantetheinyl transferase"/>
    <property type="match status" value="1"/>
</dbReference>